<dbReference type="PANTHER" id="PTHR11496:SF107">
    <property type="entry name" value="ALCOHOL DEHYDROGENASE, PUTATIVE (AFU_ORTHOLOGUE AFUA_1G06800)-RELATED"/>
    <property type="match status" value="1"/>
</dbReference>
<dbReference type="EMBL" id="JAKLMC020000005">
    <property type="protein sequence ID" value="KAK5956276.1"/>
    <property type="molecule type" value="Genomic_DNA"/>
</dbReference>
<dbReference type="CDD" id="cd08192">
    <property type="entry name" value="MAR-like"/>
    <property type="match status" value="1"/>
</dbReference>
<comment type="caution">
    <text evidence="4">The sequence shown here is derived from an EMBL/GenBank/DDBJ whole genome shotgun (WGS) entry which is preliminary data.</text>
</comment>
<evidence type="ECO:0008006" key="6">
    <source>
        <dbReference type="Google" id="ProtNLM"/>
    </source>
</evidence>
<sequence length="426" mass="45975">MPFSYGLEKLEPAFDDRPVPYIAYGGRFPELTGNHLMQTFGAERAFIIAGKTLSEKTPALKRLQTAIEGSNTKLVGTHIGIAPHTPWNQVIEIANNIRSAFTEGGANISDKDVIITLGGGSLTDGAKVIAWVLSNPEVTKSEDLEQYFSASEGHDPSKLPDPVVRVISIPTTLSGGEYQSIAGVTRPSPSDQKCLFKPPTRNPSLVVLDPDLTTTTPSKYWLSTGVRAIDHCVETLCSLQSNIQGDEAAERGLRKLVSNLLKTKAHGHDLDPRFESQMGVIDAMHAVGSGVPLGGSHAIGHQLGPLGVGHGETSCIMLPAVCKWNASKKANIERQAICRDVLIQSQEVRELIEKSGKSVDDTDLGDILDLVIRALGMPRTLKDVGVGRDKLDALAKNTLTDPWSPTNPEPITTKEQVLEILEMVME</sequence>
<feature type="domain" description="Alcohol dehydrogenase iron-type/glycerol dehydrogenase GldA" evidence="2">
    <location>
        <begin position="36"/>
        <end position="210"/>
    </location>
</feature>
<dbReference type="Gene3D" id="3.40.50.1970">
    <property type="match status" value="1"/>
</dbReference>
<evidence type="ECO:0000313" key="4">
    <source>
        <dbReference type="EMBL" id="KAK5956276.1"/>
    </source>
</evidence>
<proteinExistence type="predicted"/>
<dbReference type="InterPro" id="IPR056798">
    <property type="entry name" value="ADH_Fe_C"/>
</dbReference>
<name>A0AAN8FDD7_9EURO</name>
<dbReference type="Pfam" id="PF25137">
    <property type="entry name" value="ADH_Fe_C"/>
    <property type="match status" value="1"/>
</dbReference>
<dbReference type="GO" id="GO:0005739">
    <property type="term" value="C:mitochondrion"/>
    <property type="evidence" value="ECO:0007669"/>
    <property type="project" value="TreeGrafter"/>
</dbReference>
<evidence type="ECO:0000259" key="3">
    <source>
        <dbReference type="Pfam" id="PF25137"/>
    </source>
</evidence>
<accession>A0AAN8FDD7</accession>
<dbReference type="GO" id="GO:0046872">
    <property type="term" value="F:metal ion binding"/>
    <property type="evidence" value="ECO:0007669"/>
    <property type="project" value="InterPro"/>
</dbReference>
<reference evidence="4 5" key="1">
    <citation type="submission" date="2022-12" db="EMBL/GenBank/DDBJ databases">
        <title>Genomic features and morphological characterization of a novel Knufia sp. strain isolated from spacecraft assembly facility.</title>
        <authorList>
            <person name="Teixeira M."/>
            <person name="Chander A.M."/>
            <person name="Stajich J.E."/>
            <person name="Venkateswaran K."/>
        </authorList>
    </citation>
    <scope>NUCLEOTIDE SEQUENCE [LARGE SCALE GENOMIC DNA]</scope>
    <source>
        <strain evidence="4 5">FJI-L2-BK-P2</strain>
    </source>
</reference>
<keyword evidence="5" id="KW-1185">Reference proteome</keyword>
<gene>
    <name evidence="4" type="ORF">OHC33_002852</name>
</gene>
<dbReference type="InterPro" id="IPR001670">
    <property type="entry name" value="ADH_Fe/GldA"/>
</dbReference>
<dbReference type="AlphaFoldDB" id="A0AAN8FDD7"/>
<evidence type="ECO:0000256" key="1">
    <source>
        <dbReference type="ARBA" id="ARBA00023002"/>
    </source>
</evidence>
<dbReference type="Pfam" id="PF00465">
    <property type="entry name" value="Fe-ADH"/>
    <property type="match status" value="1"/>
</dbReference>
<dbReference type="Gene3D" id="1.20.1090.10">
    <property type="entry name" value="Dehydroquinate synthase-like - alpha domain"/>
    <property type="match status" value="1"/>
</dbReference>
<evidence type="ECO:0000259" key="2">
    <source>
        <dbReference type="Pfam" id="PF00465"/>
    </source>
</evidence>
<dbReference type="SUPFAM" id="SSF56796">
    <property type="entry name" value="Dehydroquinate synthase-like"/>
    <property type="match status" value="1"/>
</dbReference>
<feature type="domain" description="Fe-containing alcohol dehydrogenase-like C-terminal" evidence="3">
    <location>
        <begin position="223"/>
        <end position="423"/>
    </location>
</feature>
<dbReference type="InterPro" id="IPR039697">
    <property type="entry name" value="Alcohol_dehydrogenase_Fe"/>
</dbReference>
<dbReference type="GO" id="GO:0004022">
    <property type="term" value="F:alcohol dehydrogenase (NAD+) activity"/>
    <property type="evidence" value="ECO:0007669"/>
    <property type="project" value="TreeGrafter"/>
</dbReference>
<keyword evidence="1" id="KW-0560">Oxidoreductase</keyword>
<protein>
    <recommendedName>
        <fullName evidence="6">Alcohol dehydrogenase iron-type/glycerol dehydrogenase GldA domain-containing protein</fullName>
    </recommendedName>
</protein>
<organism evidence="4 5">
    <name type="scientific">Knufia fluminis</name>
    <dbReference type="NCBI Taxonomy" id="191047"/>
    <lineage>
        <taxon>Eukaryota</taxon>
        <taxon>Fungi</taxon>
        <taxon>Dikarya</taxon>
        <taxon>Ascomycota</taxon>
        <taxon>Pezizomycotina</taxon>
        <taxon>Eurotiomycetes</taxon>
        <taxon>Chaetothyriomycetidae</taxon>
        <taxon>Chaetothyriales</taxon>
        <taxon>Trichomeriaceae</taxon>
        <taxon>Knufia</taxon>
    </lineage>
</organism>
<dbReference type="Proteomes" id="UP001316803">
    <property type="component" value="Unassembled WGS sequence"/>
</dbReference>
<dbReference type="PANTHER" id="PTHR11496">
    <property type="entry name" value="ALCOHOL DEHYDROGENASE"/>
    <property type="match status" value="1"/>
</dbReference>
<evidence type="ECO:0000313" key="5">
    <source>
        <dbReference type="Proteomes" id="UP001316803"/>
    </source>
</evidence>